<dbReference type="InterPro" id="IPR003961">
    <property type="entry name" value="FN3_dom"/>
</dbReference>
<dbReference type="AlphaFoldDB" id="A0A7J5ACI4"/>
<protein>
    <recommendedName>
        <fullName evidence="2">Fibronectin type-III domain-containing protein</fullName>
    </recommendedName>
</protein>
<comment type="caution">
    <text evidence="3">The sequence shown here is derived from an EMBL/GenBank/DDBJ whole genome shotgun (WGS) entry which is preliminary data.</text>
</comment>
<dbReference type="EMBL" id="WAAU01000024">
    <property type="protein sequence ID" value="KAB1155286.1"/>
    <property type="molecule type" value="Genomic_DNA"/>
</dbReference>
<dbReference type="SUPFAM" id="SSF69304">
    <property type="entry name" value="Tricorn protease N-terminal domain"/>
    <property type="match status" value="1"/>
</dbReference>
<keyword evidence="4" id="KW-1185">Reference proteome</keyword>
<evidence type="ECO:0000313" key="4">
    <source>
        <dbReference type="Proteomes" id="UP000467305"/>
    </source>
</evidence>
<dbReference type="Gene3D" id="2.120.10.30">
    <property type="entry name" value="TolB, C-terminal domain"/>
    <property type="match status" value="1"/>
</dbReference>
<dbReference type="Pfam" id="PF07676">
    <property type="entry name" value="PD40"/>
    <property type="match status" value="1"/>
</dbReference>
<gene>
    <name evidence="3" type="ORF">F7018_12490</name>
</gene>
<dbReference type="InterPro" id="IPR011659">
    <property type="entry name" value="WD40"/>
</dbReference>
<feature type="domain" description="Fibronectin type-III" evidence="2">
    <location>
        <begin position="118"/>
        <end position="214"/>
    </location>
</feature>
<reference evidence="3 4" key="1">
    <citation type="submission" date="2019-09" db="EMBL/GenBank/DDBJ databases">
        <authorList>
            <person name="Cao W.R."/>
        </authorList>
    </citation>
    <scope>NUCLEOTIDE SEQUENCE [LARGE SCALE GENOMIC DNA]</scope>
    <source>
        <strain evidence="4">a4</strain>
    </source>
</reference>
<dbReference type="SUPFAM" id="SSF49464">
    <property type="entry name" value="Carboxypeptidase regulatory domain-like"/>
    <property type="match status" value="1"/>
</dbReference>
<name>A0A7J5ACI4_9FLAO</name>
<dbReference type="RefSeq" id="WP_150900395.1">
    <property type="nucleotide sequence ID" value="NZ_WAAU01000024.1"/>
</dbReference>
<dbReference type="Gene3D" id="2.60.40.10">
    <property type="entry name" value="Immunoglobulins"/>
    <property type="match status" value="1"/>
</dbReference>
<dbReference type="PANTHER" id="PTHR36842">
    <property type="entry name" value="PROTEIN TOLB HOMOLOG"/>
    <property type="match status" value="1"/>
</dbReference>
<dbReference type="Proteomes" id="UP000467305">
    <property type="component" value="Unassembled WGS sequence"/>
</dbReference>
<evidence type="ECO:0000259" key="2">
    <source>
        <dbReference type="PROSITE" id="PS50853"/>
    </source>
</evidence>
<dbReference type="SUPFAM" id="SSF49265">
    <property type="entry name" value="Fibronectin type III"/>
    <property type="match status" value="1"/>
</dbReference>
<comment type="similarity">
    <text evidence="1">Belongs to the TolB family.</text>
</comment>
<dbReference type="InterPro" id="IPR008969">
    <property type="entry name" value="CarboxyPept-like_regulatory"/>
</dbReference>
<dbReference type="PANTHER" id="PTHR36842:SF1">
    <property type="entry name" value="PROTEIN TOLB"/>
    <property type="match status" value="1"/>
</dbReference>
<dbReference type="OrthoDB" id="9815657at2"/>
<dbReference type="Gene3D" id="2.120.10.60">
    <property type="entry name" value="Tricorn protease N-terminal domain"/>
    <property type="match status" value="1"/>
</dbReference>
<organism evidence="3 4">
    <name type="scientific">Tenacibaculum aiptasiae</name>
    <dbReference type="NCBI Taxonomy" id="426481"/>
    <lineage>
        <taxon>Bacteria</taxon>
        <taxon>Pseudomonadati</taxon>
        <taxon>Bacteroidota</taxon>
        <taxon>Flavobacteriia</taxon>
        <taxon>Flavobacteriales</taxon>
        <taxon>Flavobacteriaceae</taxon>
        <taxon>Tenacibaculum</taxon>
    </lineage>
</organism>
<dbReference type="PROSITE" id="PS50853">
    <property type="entry name" value="FN3"/>
    <property type="match status" value="1"/>
</dbReference>
<sequence length="503" mass="56095">MRKVIKIISLLLITLVFIQCGEDGTIGLIEYGDLTGKVVKKDGFVPLENVKITLSPTNNTTFTDAEGNFKFERIEVQEYSVQATKEGYLDKFEGATVTVEAVVNVVLELEISTALNKPPTKPELLTPTDGAEDLPNEVELTWESTDPEEDELTYVLELRNDFNNDVTRITDIKEKKYLLSNLKYGGKYFWSIEVTDGINAEVVSSIRSFTVKEDPGNRYFYVKNEGGNNVIYSSSFNETNNEVSNTVQLTDPNLNSWRPRKSNVANLIAFLRIDNNEAHIYTMKTNGNDVQKVTSTVPVAGFNLNEMDFSWSPDGSKLVYSNFDKLYSINKDGSGLQSIYETTDGSLITECDWSSDGTKIAIKTNNANGYDGAILIIDMNGNVLNTVISGVVGAMGGINLSASGNKLLFTRDISNHQATNYRQLDTRLFIYDFTDMSFTDISNVEKESGTNDLDPRFSPNEAEVIFVNTSNDGISQKNIMRTNLVGNIERRMVFANAIMPDWE</sequence>
<dbReference type="InterPro" id="IPR013783">
    <property type="entry name" value="Ig-like_fold"/>
</dbReference>
<dbReference type="InterPro" id="IPR011042">
    <property type="entry name" value="6-blade_b-propeller_TolB-like"/>
</dbReference>
<dbReference type="Gene3D" id="2.60.40.1120">
    <property type="entry name" value="Carboxypeptidase-like, regulatory domain"/>
    <property type="match status" value="1"/>
</dbReference>
<evidence type="ECO:0000313" key="3">
    <source>
        <dbReference type="EMBL" id="KAB1155286.1"/>
    </source>
</evidence>
<evidence type="ECO:0000256" key="1">
    <source>
        <dbReference type="ARBA" id="ARBA00009820"/>
    </source>
</evidence>
<proteinExistence type="inferred from homology"/>
<dbReference type="Pfam" id="PF13620">
    <property type="entry name" value="CarboxypepD_reg"/>
    <property type="match status" value="1"/>
</dbReference>
<accession>A0A7J5ACI4</accession>
<dbReference type="InterPro" id="IPR036116">
    <property type="entry name" value="FN3_sf"/>
</dbReference>